<dbReference type="EMBL" id="OMOH01000007">
    <property type="protein sequence ID" value="SPF68932.1"/>
    <property type="molecule type" value="Genomic_DNA"/>
</dbReference>
<dbReference type="InterPro" id="IPR006379">
    <property type="entry name" value="HAD-SF_hydro_IIB"/>
</dbReference>
<keyword evidence="2" id="KW-1185">Reference proteome</keyword>
<dbReference type="Proteomes" id="UP000265962">
    <property type="component" value="Unassembled WGS sequence"/>
</dbReference>
<dbReference type="GO" id="GO:0005829">
    <property type="term" value="C:cytosol"/>
    <property type="evidence" value="ECO:0007669"/>
    <property type="project" value="TreeGrafter"/>
</dbReference>
<dbReference type="PANTHER" id="PTHR10000">
    <property type="entry name" value="PHOSPHOSERINE PHOSPHATASE"/>
    <property type="match status" value="1"/>
</dbReference>
<proteinExistence type="predicted"/>
<name>A0A375I279_9ACTN</name>
<dbReference type="Gene3D" id="3.40.50.1000">
    <property type="entry name" value="HAD superfamily/HAD-like"/>
    <property type="match status" value="1"/>
</dbReference>
<dbReference type="SFLD" id="SFLDG01140">
    <property type="entry name" value="C2.B:_Phosphomannomutase_and_P"/>
    <property type="match status" value="1"/>
</dbReference>
<dbReference type="EC" id="3.-.-.-" evidence="1"/>
<dbReference type="InterPro" id="IPR000150">
    <property type="entry name" value="Cof"/>
</dbReference>
<gene>
    <name evidence="1" type="ORF">PROPJV5_1907</name>
</gene>
<dbReference type="PANTHER" id="PTHR10000:SF8">
    <property type="entry name" value="HAD SUPERFAMILY HYDROLASE-LIKE, TYPE 3"/>
    <property type="match status" value="1"/>
</dbReference>
<sequence>MLCEDCGVSAVEFSPSSLPSASDRRSIRAVMSDLDGTLLDQASWVSEHTRRTLESLHAAGIPFGIASGRDVVSIERLMEQWGITALVDFVSGLNGSEFHDRRTGEVSRGHLIEAGLFREVMDFFAGLPVAFSIIEDGVFLTPRATELMDEMTAWARVKVHEDPDFDRLLDTPQAKLHIFCDPAQMGLLQERAAGWDDPRVACLRTGPNLIEFMAPDVDKTLGLDAMAQTLGLDVGAIMAFGDAENDTRMVERAGVGVAMTNGCDDTREAADYIAPPNTEDGFARFAGTWFGLPRP</sequence>
<dbReference type="InterPro" id="IPR023214">
    <property type="entry name" value="HAD_sf"/>
</dbReference>
<dbReference type="Gene3D" id="3.30.1240.10">
    <property type="match status" value="1"/>
</dbReference>
<keyword evidence="1" id="KW-0378">Hydrolase</keyword>
<dbReference type="Pfam" id="PF08282">
    <property type="entry name" value="Hydrolase_3"/>
    <property type="match status" value="1"/>
</dbReference>
<dbReference type="GO" id="GO:0000287">
    <property type="term" value="F:magnesium ion binding"/>
    <property type="evidence" value="ECO:0007669"/>
    <property type="project" value="TreeGrafter"/>
</dbReference>
<dbReference type="InterPro" id="IPR036412">
    <property type="entry name" value="HAD-like_sf"/>
</dbReference>
<evidence type="ECO:0000313" key="1">
    <source>
        <dbReference type="EMBL" id="SPF68932.1"/>
    </source>
</evidence>
<dbReference type="OrthoDB" id="3180855at2"/>
<evidence type="ECO:0000313" key="2">
    <source>
        <dbReference type="Proteomes" id="UP000265962"/>
    </source>
</evidence>
<dbReference type="SFLD" id="SFLDS00003">
    <property type="entry name" value="Haloacid_Dehalogenase"/>
    <property type="match status" value="1"/>
</dbReference>
<dbReference type="SUPFAM" id="SSF56784">
    <property type="entry name" value="HAD-like"/>
    <property type="match status" value="1"/>
</dbReference>
<organism evidence="1 2">
    <name type="scientific">Propionibacterium ruminifibrarum</name>
    <dbReference type="NCBI Taxonomy" id="1962131"/>
    <lineage>
        <taxon>Bacteria</taxon>
        <taxon>Bacillati</taxon>
        <taxon>Actinomycetota</taxon>
        <taxon>Actinomycetes</taxon>
        <taxon>Propionibacteriales</taxon>
        <taxon>Propionibacteriaceae</taxon>
        <taxon>Propionibacterium</taxon>
    </lineage>
</organism>
<dbReference type="AlphaFoldDB" id="A0A375I279"/>
<dbReference type="NCBIfam" id="TIGR01484">
    <property type="entry name" value="HAD-SF-IIB"/>
    <property type="match status" value="1"/>
</dbReference>
<dbReference type="GO" id="GO:0016791">
    <property type="term" value="F:phosphatase activity"/>
    <property type="evidence" value="ECO:0007669"/>
    <property type="project" value="TreeGrafter"/>
</dbReference>
<accession>A0A375I279</accession>
<dbReference type="NCBIfam" id="TIGR00099">
    <property type="entry name" value="Cof-subfamily"/>
    <property type="match status" value="1"/>
</dbReference>
<reference evidence="2" key="1">
    <citation type="submission" date="2018-02" db="EMBL/GenBank/DDBJ databases">
        <authorList>
            <person name="Hornung B."/>
        </authorList>
    </citation>
    <scope>NUCLEOTIDE SEQUENCE [LARGE SCALE GENOMIC DNA]</scope>
</reference>
<protein>
    <submittedName>
        <fullName evidence="1">Cof family</fullName>
        <ecNumber evidence="1">3.-.-.-</ecNumber>
    </submittedName>
</protein>